<dbReference type="AlphaFoldDB" id="A0A375HRK4"/>
<keyword evidence="4" id="KW-1185">Reference proteome</keyword>
<proteinExistence type="predicted"/>
<reference evidence="3 4" key="1">
    <citation type="submission" date="2018-01" db="EMBL/GenBank/DDBJ databases">
        <authorList>
            <person name="Clerissi C."/>
        </authorList>
    </citation>
    <scope>NUCLEOTIDE SEQUENCE [LARGE SCALE GENOMIC DNA]</scope>
    <source>
        <strain evidence="1">Cupriavidus taiwanensis STM 6082</strain>
        <strain evidence="2">Cupriavidus taiwanensis STM 6160</strain>
        <plasmid evidence="2">II</plasmid>
        <plasmid evidence="3">ii</plasmid>
    </source>
</reference>
<name>A0A375HRK4_9BURK</name>
<organism evidence="2 3">
    <name type="scientific">Cupriavidus neocaledonicus</name>
    <dbReference type="NCBI Taxonomy" id="1040979"/>
    <lineage>
        <taxon>Bacteria</taxon>
        <taxon>Pseudomonadati</taxon>
        <taxon>Pseudomonadota</taxon>
        <taxon>Betaproteobacteria</taxon>
        <taxon>Burkholderiales</taxon>
        <taxon>Burkholderiaceae</taxon>
        <taxon>Cupriavidus</taxon>
    </lineage>
</organism>
<evidence type="ECO:0000313" key="2">
    <source>
        <dbReference type="EMBL" id="SPD60063.1"/>
    </source>
</evidence>
<dbReference type="Proteomes" id="UP000255168">
    <property type="component" value="Plasmid II"/>
</dbReference>
<evidence type="ECO:0000313" key="3">
    <source>
        <dbReference type="Proteomes" id="UP000255168"/>
    </source>
</evidence>
<sequence>MSAFQNCRMCPNPNMVFDHNIRSAINSLTTCHINDRMRISCPYLKIPRQHTIVTDRYSGSLTANKITPANCRTRTNSNGIIIHQLHYYGGGYSATRPNLHNITITQQLHPNINEGYTLADDNLVIIAGDYNFAI</sequence>
<dbReference type="EMBL" id="LT984807">
    <property type="protein sequence ID" value="SPD60063.1"/>
    <property type="molecule type" value="Genomic_DNA"/>
</dbReference>
<accession>A0A375HRK4</accession>
<dbReference type="EMBL" id="OFTC01000033">
    <property type="protein sequence ID" value="SOZ38299.1"/>
    <property type="molecule type" value="Genomic_DNA"/>
</dbReference>
<evidence type="ECO:0000313" key="1">
    <source>
        <dbReference type="EMBL" id="SOZ38299.1"/>
    </source>
</evidence>
<geneLocation type="plasmid" evidence="2">
    <name>II</name>
</geneLocation>
<protein>
    <submittedName>
        <fullName evidence="2">Uncharacterized protein</fullName>
    </submittedName>
</protein>
<evidence type="ECO:0000313" key="4">
    <source>
        <dbReference type="Proteomes" id="UP000256710"/>
    </source>
</evidence>
<keyword evidence="2" id="KW-0614">Plasmid</keyword>
<dbReference type="Proteomes" id="UP000256710">
    <property type="component" value="Unassembled WGS sequence"/>
</dbReference>
<geneLocation type="plasmid" evidence="3">
    <name>ii</name>
</geneLocation>
<gene>
    <name evidence="1" type="ORF">CBM2605_B100250</name>
    <name evidence="2" type="ORF">CBM2607_MP20715</name>
</gene>